<comment type="caution">
    <text evidence="1">The sequence shown here is derived from an EMBL/GenBank/DDBJ whole genome shotgun (WGS) entry which is preliminary data.</text>
</comment>
<evidence type="ECO:0000313" key="1">
    <source>
        <dbReference type="EMBL" id="RBP59484.1"/>
    </source>
</evidence>
<name>A0A366HZ37_9GAMM</name>
<reference evidence="1 2" key="1">
    <citation type="submission" date="2018-06" db="EMBL/GenBank/DDBJ databases">
        <title>Genomic Encyclopedia of Type Strains, Phase IV (KMG-IV): sequencing the most valuable type-strain genomes for metagenomic binning, comparative biology and taxonomic classification.</title>
        <authorList>
            <person name="Goeker M."/>
        </authorList>
    </citation>
    <scope>NUCLEOTIDE SEQUENCE [LARGE SCALE GENOMIC DNA]</scope>
    <source>
        <strain evidence="1 2">DSM 30166</strain>
    </source>
</reference>
<dbReference type="Proteomes" id="UP000253046">
    <property type="component" value="Unassembled WGS sequence"/>
</dbReference>
<proteinExistence type="predicted"/>
<dbReference type="EMBL" id="QNRY01000039">
    <property type="protein sequence ID" value="RBP59484.1"/>
    <property type="molecule type" value="Genomic_DNA"/>
</dbReference>
<protein>
    <submittedName>
        <fullName evidence="1">Uncharacterized protein</fullName>
    </submittedName>
</protein>
<accession>A0A366HZ37</accession>
<sequence>MMIQKSGAGWNGHGYAQNQGIALFIHNSESISITLENAQHLAKPIQNVLTLAGHLAYRFTVVAKSATRFDSLNVQADDRFSFMRFFMSVNHVMPKLWWGVMGEPLGSPVSCTPVCQPCYVPPPRLTAVWWGFQPRTRGRRYGCYPYPVSP</sequence>
<dbReference type="AlphaFoldDB" id="A0A366HZ37"/>
<keyword evidence="2" id="KW-1185">Reference proteome</keyword>
<gene>
    <name evidence="1" type="ORF">DES54_13931</name>
</gene>
<organism evidence="1 2">
    <name type="scientific">Brenneria salicis ATCC 15712 = DSM 30166</name>
    <dbReference type="NCBI Taxonomy" id="714314"/>
    <lineage>
        <taxon>Bacteria</taxon>
        <taxon>Pseudomonadati</taxon>
        <taxon>Pseudomonadota</taxon>
        <taxon>Gammaproteobacteria</taxon>
        <taxon>Enterobacterales</taxon>
        <taxon>Pectobacteriaceae</taxon>
        <taxon>Brenneria</taxon>
    </lineage>
</organism>
<evidence type="ECO:0000313" key="2">
    <source>
        <dbReference type="Proteomes" id="UP000253046"/>
    </source>
</evidence>